<comment type="caution">
    <text evidence="1">The sequence shown here is derived from an EMBL/GenBank/DDBJ whole genome shotgun (WGS) entry which is preliminary data.</text>
</comment>
<protein>
    <submittedName>
        <fullName evidence="1">Uncharacterized protein</fullName>
    </submittedName>
</protein>
<evidence type="ECO:0000313" key="2">
    <source>
        <dbReference type="Proteomes" id="UP001280121"/>
    </source>
</evidence>
<dbReference type="AlphaFoldDB" id="A0AAD9WSP3"/>
<reference evidence="1" key="1">
    <citation type="journal article" date="2023" name="Plant J.">
        <title>Genome sequences and population genomics provide insights into the demographic history, inbreeding, and mutation load of two 'living fossil' tree species of Dipteronia.</title>
        <authorList>
            <person name="Feng Y."/>
            <person name="Comes H.P."/>
            <person name="Chen J."/>
            <person name="Zhu S."/>
            <person name="Lu R."/>
            <person name="Zhang X."/>
            <person name="Li P."/>
            <person name="Qiu J."/>
            <person name="Olsen K.M."/>
            <person name="Qiu Y."/>
        </authorList>
    </citation>
    <scope>NUCLEOTIDE SEQUENCE</scope>
    <source>
        <strain evidence="1">KIB01</strain>
    </source>
</reference>
<keyword evidence="2" id="KW-1185">Reference proteome</keyword>
<accession>A0AAD9WSP3</accession>
<sequence length="91" mass="10250">MPYCSDQPTFFSEESSEPKDLKLLYGDDLCDGLNIDDVLLAFEADDKIFGCSQGQSRHQFEDVGNNDRALIEKNLSVVESNGPIPKTYQWT</sequence>
<evidence type="ECO:0000313" key="1">
    <source>
        <dbReference type="EMBL" id="KAK2641716.1"/>
    </source>
</evidence>
<name>A0AAD9WSP3_9ROSI</name>
<organism evidence="1 2">
    <name type="scientific">Dipteronia dyeriana</name>
    <dbReference type="NCBI Taxonomy" id="168575"/>
    <lineage>
        <taxon>Eukaryota</taxon>
        <taxon>Viridiplantae</taxon>
        <taxon>Streptophyta</taxon>
        <taxon>Embryophyta</taxon>
        <taxon>Tracheophyta</taxon>
        <taxon>Spermatophyta</taxon>
        <taxon>Magnoliopsida</taxon>
        <taxon>eudicotyledons</taxon>
        <taxon>Gunneridae</taxon>
        <taxon>Pentapetalae</taxon>
        <taxon>rosids</taxon>
        <taxon>malvids</taxon>
        <taxon>Sapindales</taxon>
        <taxon>Sapindaceae</taxon>
        <taxon>Hippocastanoideae</taxon>
        <taxon>Acereae</taxon>
        <taxon>Dipteronia</taxon>
    </lineage>
</organism>
<gene>
    <name evidence="1" type="ORF">Ddye_023479</name>
</gene>
<proteinExistence type="predicted"/>
<dbReference type="Proteomes" id="UP001280121">
    <property type="component" value="Unassembled WGS sequence"/>
</dbReference>
<dbReference type="EMBL" id="JANJYI010000007">
    <property type="protein sequence ID" value="KAK2641716.1"/>
    <property type="molecule type" value="Genomic_DNA"/>
</dbReference>